<dbReference type="Proteomes" id="UP000663877">
    <property type="component" value="Unassembled WGS sequence"/>
</dbReference>
<dbReference type="GO" id="GO:0015031">
    <property type="term" value="P:protein transport"/>
    <property type="evidence" value="ECO:0007669"/>
    <property type="project" value="TreeGrafter"/>
</dbReference>
<organism evidence="4 6">
    <name type="scientific">Adineta steineri</name>
    <dbReference type="NCBI Taxonomy" id="433720"/>
    <lineage>
        <taxon>Eukaryota</taxon>
        <taxon>Metazoa</taxon>
        <taxon>Spiralia</taxon>
        <taxon>Gnathifera</taxon>
        <taxon>Rotifera</taxon>
        <taxon>Eurotatoria</taxon>
        <taxon>Bdelloidea</taxon>
        <taxon>Adinetida</taxon>
        <taxon>Adinetidae</taxon>
        <taxon>Adineta</taxon>
    </lineage>
</organism>
<dbReference type="EMBL" id="CAJNOM010000076">
    <property type="protein sequence ID" value="CAF0992543.1"/>
    <property type="molecule type" value="Genomic_DNA"/>
</dbReference>
<dbReference type="InterPro" id="IPR011021">
    <property type="entry name" value="Arrestin-like_N"/>
</dbReference>
<dbReference type="PANTHER" id="PTHR11188:SF17">
    <property type="entry name" value="FI21816P1"/>
    <property type="match status" value="1"/>
</dbReference>
<protein>
    <recommendedName>
        <fullName evidence="3">Arrestin-like N-terminal domain-containing protein</fullName>
    </recommendedName>
</protein>
<reference evidence="4" key="1">
    <citation type="submission" date="2021-02" db="EMBL/GenBank/DDBJ databases">
        <authorList>
            <person name="Nowell W R."/>
        </authorList>
    </citation>
    <scope>NUCLEOTIDE SEQUENCE</scope>
</reference>
<feature type="domain" description="Arrestin-like N-terminal" evidence="3">
    <location>
        <begin position="10"/>
        <end position="163"/>
    </location>
</feature>
<gene>
    <name evidence="5" type="ORF">BJG266_LOCUS30482</name>
    <name evidence="4" type="ORF">QVE165_LOCUS14478</name>
</gene>
<name>A0A814G6S4_9BILA</name>
<evidence type="ECO:0000259" key="3">
    <source>
        <dbReference type="Pfam" id="PF00339"/>
    </source>
</evidence>
<dbReference type="InterPro" id="IPR050357">
    <property type="entry name" value="Arrestin_domain-protein"/>
</dbReference>
<dbReference type="InterPro" id="IPR014756">
    <property type="entry name" value="Ig_E-set"/>
</dbReference>
<dbReference type="GO" id="GO:0005737">
    <property type="term" value="C:cytoplasm"/>
    <property type="evidence" value="ECO:0007669"/>
    <property type="project" value="TreeGrafter"/>
</dbReference>
<comment type="similarity">
    <text evidence="1">Belongs to the arrestin family.</text>
</comment>
<dbReference type="Pfam" id="PF00339">
    <property type="entry name" value="Arrestin_N"/>
    <property type="match status" value="1"/>
</dbReference>
<dbReference type="AlphaFoldDB" id="A0A814G6S4"/>
<dbReference type="Proteomes" id="UP000663832">
    <property type="component" value="Unassembled WGS sequence"/>
</dbReference>
<sequence>MGAGKSVDLQVSFNRSNRFYFTGEQVSGNISINNTYEKLKCNEIFIELIGELGETQDKDKTKTHSNGESTELNHRPDHSIKFLIIRLPLAESDHVKSQMVLSRGHYTWPFEFTLPEFLPPSTEPNLTVYPYIRYFIRVVVDKPWYKLSQTEAFGFTVCPHVDLSHMNSAQQTLHFNKQNRRQLQLEGYLLSSGIIPGQSFSLEIKFQNPERIKIKRIEIAFIQHRSTVMNNHKEVIFVADLPGFHEFDGASLQETFEFPLPRGYIAPTYFFETFWHHQPYPFVIKYELILTIKYHGFFTNFEVSVPVIVGTESNYENQIQEEYDDQNTNQTVDELEPPPPSYESVVNTE</sequence>
<feature type="region of interest" description="Disordered" evidence="2">
    <location>
        <begin position="323"/>
        <end position="349"/>
    </location>
</feature>
<dbReference type="EMBL" id="CAJNOI010000398">
    <property type="protein sequence ID" value="CAF1267671.1"/>
    <property type="molecule type" value="Genomic_DNA"/>
</dbReference>
<dbReference type="SUPFAM" id="SSF81296">
    <property type="entry name" value="E set domains"/>
    <property type="match status" value="1"/>
</dbReference>
<evidence type="ECO:0000313" key="4">
    <source>
        <dbReference type="EMBL" id="CAF0992543.1"/>
    </source>
</evidence>
<comment type="caution">
    <text evidence="4">The sequence shown here is derived from an EMBL/GenBank/DDBJ whole genome shotgun (WGS) entry which is preliminary data.</text>
</comment>
<dbReference type="Gene3D" id="2.60.40.640">
    <property type="match status" value="2"/>
</dbReference>
<accession>A0A814G6S4</accession>
<proteinExistence type="inferred from homology"/>
<evidence type="ECO:0000256" key="1">
    <source>
        <dbReference type="ARBA" id="ARBA00005298"/>
    </source>
</evidence>
<dbReference type="OrthoDB" id="2333384at2759"/>
<evidence type="ECO:0000313" key="5">
    <source>
        <dbReference type="EMBL" id="CAF1267671.1"/>
    </source>
</evidence>
<evidence type="ECO:0000313" key="6">
    <source>
        <dbReference type="Proteomes" id="UP000663832"/>
    </source>
</evidence>
<dbReference type="InterPro" id="IPR014752">
    <property type="entry name" value="Arrestin-like_C"/>
</dbReference>
<keyword evidence="6" id="KW-1185">Reference proteome</keyword>
<dbReference type="PANTHER" id="PTHR11188">
    <property type="entry name" value="ARRESTIN DOMAIN CONTAINING PROTEIN"/>
    <property type="match status" value="1"/>
</dbReference>
<evidence type="ECO:0000256" key="2">
    <source>
        <dbReference type="SAM" id="MobiDB-lite"/>
    </source>
</evidence>